<name>A0ABY8EK53_9FIRM</name>
<reference evidence="1 2" key="1">
    <citation type="submission" date="2023-03" db="EMBL/GenBank/DDBJ databases">
        <title>Complete genome sequence of Tepidibacter sp. SWIR-1, isolated from a deep-sea hydrothermal vent.</title>
        <authorList>
            <person name="Li X."/>
        </authorList>
    </citation>
    <scope>NUCLEOTIDE SEQUENCE [LARGE SCALE GENOMIC DNA]</scope>
    <source>
        <strain evidence="1 2">SWIR-1</strain>
    </source>
</reference>
<keyword evidence="2" id="KW-1185">Reference proteome</keyword>
<gene>
    <name evidence="1" type="ORF">P4S50_05440</name>
</gene>
<dbReference type="RefSeq" id="WP_277733598.1">
    <property type="nucleotide sequence ID" value="NZ_CP120733.1"/>
</dbReference>
<protein>
    <submittedName>
        <fullName evidence="1">Uncharacterized protein</fullName>
    </submittedName>
</protein>
<dbReference type="Proteomes" id="UP001222800">
    <property type="component" value="Chromosome"/>
</dbReference>
<evidence type="ECO:0000313" key="1">
    <source>
        <dbReference type="EMBL" id="WFD11520.1"/>
    </source>
</evidence>
<dbReference type="EMBL" id="CP120733">
    <property type="protein sequence ID" value="WFD11520.1"/>
    <property type="molecule type" value="Genomic_DNA"/>
</dbReference>
<evidence type="ECO:0000313" key="2">
    <source>
        <dbReference type="Proteomes" id="UP001222800"/>
    </source>
</evidence>
<proteinExistence type="predicted"/>
<organism evidence="1 2">
    <name type="scientific">Tepidibacter hydrothermalis</name>
    <dbReference type="NCBI Taxonomy" id="3036126"/>
    <lineage>
        <taxon>Bacteria</taxon>
        <taxon>Bacillati</taxon>
        <taxon>Bacillota</taxon>
        <taxon>Clostridia</taxon>
        <taxon>Peptostreptococcales</taxon>
        <taxon>Peptostreptococcaceae</taxon>
        <taxon>Tepidibacter</taxon>
    </lineage>
</organism>
<sequence length="97" mass="11674">MIRKNKFKRNLRRNRFKKTGFNKNTNRVNKLLIQFVISCIIVLLAFGTKLNIYNSQRYTNQLKTVLEYNVDFKEYSNVLHKKVTEVLKIYDQKGELE</sequence>
<accession>A0ABY8EK53</accession>